<evidence type="ECO:0000313" key="2">
    <source>
        <dbReference type="Proteomes" id="UP001597327"/>
    </source>
</evidence>
<evidence type="ECO:0000313" key="1">
    <source>
        <dbReference type="EMBL" id="MFD1696785.1"/>
    </source>
</evidence>
<sequence>MDLIRNILLAFEASEEVRISPKTILVGDTDADTIRFHIELLKEAGFIDHHIVQPKTRDGTVFMTRIDMGMRLTMDGYDFLESIKDATVWERTKAGAKSVGNASVSLIWEIARGYGRQLVKEKLGIEI</sequence>
<protein>
    <submittedName>
        <fullName evidence="1">DUF2513 domain-containing protein</fullName>
    </submittedName>
</protein>
<dbReference type="EMBL" id="JBHUFA010000009">
    <property type="protein sequence ID" value="MFD1696785.1"/>
    <property type="molecule type" value="Genomic_DNA"/>
</dbReference>
<proteinExistence type="predicted"/>
<keyword evidence="2" id="KW-1185">Reference proteome</keyword>
<dbReference type="InterPro" id="IPR019650">
    <property type="entry name" value="DUF2513"/>
</dbReference>
<gene>
    <name evidence="1" type="ORF">ACFSC7_14800</name>
</gene>
<comment type="caution">
    <text evidence="1">The sequence shown here is derived from an EMBL/GenBank/DDBJ whole genome shotgun (WGS) entry which is preliminary data.</text>
</comment>
<name>A0ABW4K2P3_9HYPH</name>
<organism evidence="1 2">
    <name type="scientific">Roseibium aestuarii</name>
    <dbReference type="NCBI Taxonomy" id="2600299"/>
    <lineage>
        <taxon>Bacteria</taxon>
        <taxon>Pseudomonadati</taxon>
        <taxon>Pseudomonadota</taxon>
        <taxon>Alphaproteobacteria</taxon>
        <taxon>Hyphomicrobiales</taxon>
        <taxon>Stappiaceae</taxon>
        <taxon>Roseibium</taxon>
    </lineage>
</organism>
<reference evidence="2" key="1">
    <citation type="journal article" date="2019" name="Int. J. Syst. Evol. Microbiol.">
        <title>The Global Catalogue of Microorganisms (GCM) 10K type strain sequencing project: providing services to taxonomists for standard genome sequencing and annotation.</title>
        <authorList>
            <consortium name="The Broad Institute Genomics Platform"/>
            <consortium name="The Broad Institute Genome Sequencing Center for Infectious Disease"/>
            <person name="Wu L."/>
            <person name="Ma J."/>
        </authorList>
    </citation>
    <scope>NUCLEOTIDE SEQUENCE [LARGE SCALE GENOMIC DNA]</scope>
    <source>
        <strain evidence="2">JCM 3369</strain>
    </source>
</reference>
<dbReference type="Pfam" id="PF10711">
    <property type="entry name" value="DUF2513"/>
    <property type="match status" value="1"/>
</dbReference>
<accession>A0ABW4K2P3</accession>
<dbReference type="Proteomes" id="UP001597327">
    <property type="component" value="Unassembled WGS sequence"/>
</dbReference>
<dbReference type="RefSeq" id="WP_188318970.1">
    <property type="nucleotide sequence ID" value="NZ_JBHUFA010000009.1"/>
</dbReference>